<dbReference type="InterPro" id="IPR001902">
    <property type="entry name" value="SLC26A/SulP_fam"/>
</dbReference>
<feature type="transmembrane region" description="Helical" evidence="5">
    <location>
        <begin position="91"/>
        <end position="108"/>
    </location>
</feature>
<dbReference type="InterPro" id="IPR036513">
    <property type="entry name" value="STAS_dom_sf"/>
</dbReference>
<dbReference type="SUPFAM" id="SSF52091">
    <property type="entry name" value="SpoIIaa-like"/>
    <property type="match status" value="1"/>
</dbReference>
<dbReference type="GO" id="GO:0016020">
    <property type="term" value="C:membrane"/>
    <property type="evidence" value="ECO:0007669"/>
    <property type="project" value="UniProtKB-SubCell"/>
</dbReference>
<feature type="transmembrane region" description="Helical" evidence="5">
    <location>
        <begin position="62"/>
        <end position="85"/>
    </location>
</feature>
<accession>A0A158R3W4</accession>
<dbReference type="PROSITE" id="PS50801">
    <property type="entry name" value="STAS"/>
    <property type="match status" value="1"/>
</dbReference>
<dbReference type="InterPro" id="IPR011547">
    <property type="entry name" value="SLC26A/SulP_dom"/>
</dbReference>
<feature type="transmembrane region" description="Helical" evidence="5">
    <location>
        <begin position="354"/>
        <end position="373"/>
    </location>
</feature>
<keyword evidence="2 5" id="KW-0812">Transmembrane</keyword>
<feature type="transmembrane region" description="Helical" evidence="5">
    <location>
        <begin position="198"/>
        <end position="220"/>
    </location>
</feature>
<keyword evidence="3 5" id="KW-1133">Transmembrane helix</keyword>
<evidence type="ECO:0000256" key="1">
    <source>
        <dbReference type="ARBA" id="ARBA00004141"/>
    </source>
</evidence>
<dbReference type="Pfam" id="PF01740">
    <property type="entry name" value="STAS"/>
    <property type="match status" value="1"/>
</dbReference>
<evidence type="ECO:0000256" key="4">
    <source>
        <dbReference type="ARBA" id="ARBA00023136"/>
    </source>
</evidence>
<dbReference type="STRING" id="451379.A0A158R3W4"/>
<dbReference type="CDD" id="cd07042">
    <property type="entry name" value="STAS_SulP_like_sulfate_transporter"/>
    <property type="match status" value="1"/>
</dbReference>
<feature type="transmembrane region" description="Helical" evidence="5">
    <location>
        <begin position="255"/>
        <end position="275"/>
    </location>
</feature>
<name>A0A158R3W4_9BILA</name>
<proteinExistence type="predicted"/>
<evidence type="ECO:0000313" key="8">
    <source>
        <dbReference type="WBParaSite" id="SMUV_0000049001-mRNA-1"/>
    </source>
</evidence>
<dbReference type="WBParaSite" id="SMUV_0000049001-mRNA-1">
    <property type="protein sequence ID" value="SMUV_0000049001-mRNA-1"/>
    <property type="gene ID" value="SMUV_0000049001"/>
</dbReference>
<feature type="transmembrane region" description="Helical" evidence="5">
    <location>
        <begin position="394"/>
        <end position="417"/>
    </location>
</feature>
<sequence>MAKRHFCKPFRSFSDFFATLIQFIPIISWLPNYSIKEYLIADIIGGLTVGIMHVPQGIAYSSLAGVTPVVGLYMSFLAPLFYMVLGTSRHTSLGSFAVVSLMCGVAVERVLSEKSLASEIIIYLTFLLFQILMGMFRLQFLATYFSDQVVAGFTTAASCHVFVSQLKEVFYVRGQPRHSGFGQLFLQLYDIVRCIGQVNLYTLLVTFCSIVFLLIGKELINPWIKRKRLSPVPVPFELLLISFRLPSPHLPHMNLVADLLVDGVQIALVIIAVHISMAKMFAKKLLYKVDPGQELYAIGATSILSSFFPVYPISCSLGRTVTNVNAGTKTQLSSIFSSALLLAIIAYFGQFLSALPMCVLSSVVIVALLKLFGKIADLRKLWPISKLDCSIWMVSFLGTVIYDVKIGLAVSIAYALLTTVFRTQCSKLFFSGLIGIYYRICRIRMTTETYIIIFRFDSPLLFTNVERFKEVIYKVQSIIEHYELSYQTIFVYKVVGIFVLTSPSNLTSKQQPLHFIIDCSGFTFVDYMGVNALKEIFSEMHSEGFLVYFASAKAPVREMFASSGFYAYVPKGNFYPTIRDAVSIAKQRHMNNLLKFEHFRHVPDSEGVIDELHSSNVPLQTLNQ</sequence>
<evidence type="ECO:0000256" key="5">
    <source>
        <dbReference type="SAM" id="Phobius"/>
    </source>
</evidence>
<dbReference type="PANTHER" id="PTHR11814">
    <property type="entry name" value="SULFATE TRANSPORTER"/>
    <property type="match status" value="1"/>
</dbReference>
<feature type="domain" description="STAS" evidence="6">
    <location>
        <begin position="441"/>
        <end position="585"/>
    </location>
</feature>
<comment type="subcellular location">
    <subcellularLocation>
        <location evidence="1">Membrane</location>
        <topology evidence="1">Multi-pass membrane protein</topology>
    </subcellularLocation>
</comment>
<feature type="transmembrane region" description="Helical" evidence="5">
    <location>
        <begin position="38"/>
        <end position="55"/>
    </location>
</feature>
<feature type="transmembrane region" description="Helical" evidence="5">
    <location>
        <begin position="295"/>
        <end position="318"/>
    </location>
</feature>
<evidence type="ECO:0000256" key="3">
    <source>
        <dbReference type="ARBA" id="ARBA00022989"/>
    </source>
</evidence>
<keyword evidence="7" id="KW-1185">Reference proteome</keyword>
<feature type="transmembrane region" description="Helical" evidence="5">
    <location>
        <begin position="120"/>
        <end position="140"/>
    </location>
</feature>
<dbReference type="Pfam" id="PF00916">
    <property type="entry name" value="Sulfate_transp"/>
    <property type="match status" value="2"/>
</dbReference>
<keyword evidence="4 5" id="KW-0472">Membrane</keyword>
<dbReference type="AlphaFoldDB" id="A0A158R3W4"/>
<dbReference type="Gene3D" id="3.30.750.24">
    <property type="entry name" value="STAS domain"/>
    <property type="match status" value="1"/>
</dbReference>
<evidence type="ECO:0000313" key="7">
    <source>
        <dbReference type="Proteomes" id="UP000046393"/>
    </source>
</evidence>
<organism evidence="7 8">
    <name type="scientific">Syphacia muris</name>
    <dbReference type="NCBI Taxonomy" id="451379"/>
    <lineage>
        <taxon>Eukaryota</taxon>
        <taxon>Metazoa</taxon>
        <taxon>Ecdysozoa</taxon>
        <taxon>Nematoda</taxon>
        <taxon>Chromadorea</taxon>
        <taxon>Rhabditida</taxon>
        <taxon>Spirurina</taxon>
        <taxon>Oxyuridomorpha</taxon>
        <taxon>Oxyuroidea</taxon>
        <taxon>Oxyuridae</taxon>
        <taxon>Syphacia</taxon>
    </lineage>
</organism>
<reference evidence="8" key="1">
    <citation type="submission" date="2016-04" db="UniProtKB">
        <authorList>
            <consortium name="WormBaseParasite"/>
        </authorList>
    </citation>
    <scope>IDENTIFICATION</scope>
</reference>
<protein>
    <submittedName>
        <fullName evidence="8">STAS domain-containing protein</fullName>
    </submittedName>
</protein>
<dbReference type="InterPro" id="IPR002645">
    <property type="entry name" value="STAS_dom"/>
</dbReference>
<evidence type="ECO:0000256" key="2">
    <source>
        <dbReference type="ARBA" id="ARBA00022692"/>
    </source>
</evidence>
<dbReference type="GO" id="GO:0055085">
    <property type="term" value="P:transmembrane transport"/>
    <property type="evidence" value="ECO:0007669"/>
    <property type="project" value="InterPro"/>
</dbReference>
<dbReference type="Proteomes" id="UP000046393">
    <property type="component" value="Unplaced"/>
</dbReference>
<feature type="transmembrane region" description="Helical" evidence="5">
    <location>
        <begin position="330"/>
        <end position="348"/>
    </location>
</feature>
<feature type="transmembrane region" description="Helical" evidence="5">
    <location>
        <begin position="12"/>
        <end position="32"/>
    </location>
</feature>
<evidence type="ECO:0000259" key="6">
    <source>
        <dbReference type="PROSITE" id="PS50801"/>
    </source>
</evidence>